<dbReference type="Pfam" id="PF13967">
    <property type="entry name" value="RSN1_TM"/>
    <property type="match status" value="1"/>
</dbReference>
<feature type="transmembrane region" description="Helical" evidence="9">
    <location>
        <begin position="537"/>
        <end position="558"/>
    </location>
</feature>
<evidence type="ECO:0000256" key="7">
    <source>
        <dbReference type="SAM" id="Coils"/>
    </source>
</evidence>
<feature type="domain" description="CSC1/OSCA1-like cytosolic" evidence="12">
    <location>
        <begin position="214"/>
        <end position="386"/>
    </location>
</feature>
<feature type="transmembrane region" description="Helical" evidence="9">
    <location>
        <begin position="173"/>
        <end position="192"/>
    </location>
</feature>
<dbReference type="PANTHER" id="PTHR13018">
    <property type="entry name" value="PROBABLE MEMBRANE PROTEIN DUF221-RELATED"/>
    <property type="match status" value="1"/>
</dbReference>
<dbReference type="OrthoDB" id="1689567at2759"/>
<evidence type="ECO:0000256" key="2">
    <source>
        <dbReference type="ARBA" id="ARBA00007779"/>
    </source>
</evidence>
<feature type="transmembrane region" description="Helical" evidence="9">
    <location>
        <begin position="682"/>
        <end position="702"/>
    </location>
</feature>
<feature type="compositionally biased region" description="Basic residues" evidence="8">
    <location>
        <begin position="767"/>
        <end position="778"/>
    </location>
</feature>
<evidence type="ECO:0000256" key="5">
    <source>
        <dbReference type="ARBA" id="ARBA00022989"/>
    </source>
</evidence>
<dbReference type="GO" id="GO:0005886">
    <property type="term" value="C:plasma membrane"/>
    <property type="evidence" value="ECO:0007669"/>
    <property type="project" value="TreeGrafter"/>
</dbReference>
<feature type="transmembrane region" description="Helical" evidence="9">
    <location>
        <begin position="653"/>
        <end position="676"/>
    </location>
</feature>
<dbReference type="GO" id="GO:0005227">
    <property type="term" value="F:calcium-activated cation channel activity"/>
    <property type="evidence" value="ECO:0007669"/>
    <property type="project" value="InterPro"/>
</dbReference>
<evidence type="ECO:0000256" key="9">
    <source>
        <dbReference type="SAM" id="Phobius"/>
    </source>
</evidence>
<dbReference type="PANTHER" id="PTHR13018:SF5">
    <property type="entry name" value="RE44586P"/>
    <property type="match status" value="1"/>
</dbReference>
<comment type="similarity">
    <text evidence="2">Belongs to the CSC1 (TC 1.A.17) family.</text>
</comment>
<comment type="caution">
    <text evidence="13">The sequence shown here is derived from an EMBL/GenBank/DDBJ whole genome shotgun (WGS) entry which is preliminary data.</text>
</comment>
<feature type="transmembrane region" description="Helical" evidence="9">
    <location>
        <begin position="579"/>
        <end position="597"/>
    </location>
</feature>
<evidence type="ECO:0000256" key="3">
    <source>
        <dbReference type="ARBA" id="ARBA00022448"/>
    </source>
</evidence>
<reference evidence="13" key="1">
    <citation type="submission" date="2020-06" db="EMBL/GenBank/DDBJ databases">
        <authorList>
            <consortium name="Plant Systems Biology data submission"/>
        </authorList>
    </citation>
    <scope>NUCLEOTIDE SEQUENCE</scope>
    <source>
        <strain evidence="13">D6</strain>
    </source>
</reference>
<sequence>MTDPLILHRFLQEGGANSATATNAPTTADAVEPTSPNDTAVLVNTLLIYGILFIIISLLFCWLRLRNPRVYNIRGWVKDIRCKLAKNQFGFFSWVFELNDIPDKQFMEQCGMDALCLVKILRWAFKVSAVSALNALWLIPVYGSSKDSPETAYITDYIASITVSHVPPGSPRLIATTIATYIVFGAALYFLYQEFDWFRQHRFRWLHQAKPRNYTVYVHGIRDEFKADYDLADYFQESFGLGRVQEAHLRLDTPELLEMTMKRQALIKKLEHAINIQQVKNETPTHKVNGVQVDSIEAYADELQEMNREITERIEFLEIGGYDSDDTEAQMMESARHAEGGPLDGGFLTFYNLSSTQAARQMNHARMPFEMQVWEAPDPEDVLWPNVGKKHAEIQVGKLTSLVLTITICLLWTIPISFFSGLSSVEGMEEQFDFIKEANEKYPALRAILAQLAPFLVVIVNALLPVILKALSVKECHISNGAVQASLFTKLSYFMVIQTFFVSALAGSLVSQLSLLAEQPTLIVEVLANELPTKSTFFIQLVFISTVLGLGIELLRVVPVIMASLRGCLGPNLTEKERNQPWLFFNPLAVPPVFNHASVLSNVVLFCMILFVYAVIAPLTAIFMVLSFLVLAAGYRHQLIYIYPATQESGGRLWMSFVGIILNCMLVAEIVIIGLLALKQSAVAAILVAPVIAVTMLFKSYINQRHFQSMECLPSHECHRKDISSDFYITESFEDLYVQPELLVKEAFPENASGKLRKMISLVERRKPSKKKKRRKRGLPQEVKGGRGGGGTPPASI</sequence>
<feature type="transmembrane region" description="Helical" evidence="9">
    <location>
        <begin position="491"/>
        <end position="517"/>
    </location>
</feature>
<feature type="transmembrane region" description="Helical" evidence="9">
    <location>
        <begin position="603"/>
        <end position="632"/>
    </location>
</feature>
<feature type="domain" description="CSC1/OSCA1-like N-terminal transmembrane" evidence="11">
    <location>
        <begin position="42"/>
        <end position="194"/>
    </location>
</feature>
<protein>
    <submittedName>
        <fullName evidence="13">CSC1-like protein ERD4</fullName>
    </submittedName>
</protein>
<feature type="transmembrane region" description="Helical" evidence="9">
    <location>
        <begin position="123"/>
        <end position="143"/>
    </location>
</feature>
<keyword evidence="7" id="KW-0175">Coiled coil</keyword>
<evidence type="ECO:0000313" key="13">
    <source>
        <dbReference type="EMBL" id="CAB9513971.1"/>
    </source>
</evidence>
<dbReference type="InterPro" id="IPR003864">
    <property type="entry name" value="CSC1/OSCA1-like_7TM"/>
</dbReference>
<dbReference type="Pfam" id="PF02714">
    <property type="entry name" value="RSN1_7TM"/>
    <property type="match status" value="1"/>
</dbReference>
<evidence type="ECO:0000256" key="8">
    <source>
        <dbReference type="SAM" id="MobiDB-lite"/>
    </source>
</evidence>
<dbReference type="Pfam" id="PF14703">
    <property type="entry name" value="PHM7_cyt"/>
    <property type="match status" value="1"/>
</dbReference>
<evidence type="ECO:0000259" key="12">
    <source>
        <dbReference type="Pfam" id="PF14703"/>
    </source>
</evidence>
<name>A0A9N8HHA3_9STRA</name>
<keyword evidence="14" id="KW-1185">Reference proteome</keyword>
<accession>A0A9N8HHA3</accession>
<feature type="region of interest" description="Disordered" evidence="8">
    <location>
        <begin position="766"/>
        <end position="797"/>
    </location>
</feature>
<dbReference type="InterPro" id="IPR045122">
    <property type="entry name" value="Csc1-like"/>
</dbReference>
<comment type="subcellular location">
    <subcellularLocation>
        <location evidence="1">Membrane</location>
        <topology evidence="1">Multi-pass membrane protein</topology>
    </subcellularLocation>
</comment>
<organism evidence="13 14">
    <name type="scientific">Seminavis robusta</name>
    <dbReference type="NCBI Taxonomy" id="568900"/>
    <lineage>
        <taxon>Eukaryota</taxon>
        <taxon>Sar</taxon>
        <taxon>Stramenopiles</taxon>
        <taxon>Ochrophyta</taxon>
        <taxon>Bacillariophyta</taxon>
        <taxon>Bacillariophyceae</taxon>
        <taxon>Bacillariophycidae</taxon>
        <taxon>Naviculales</taxon>
        <taxon>Naviculaceae</taxon>
        <taxon>Seminavis</taxon>
    </lineage>
</organism>
<proteinExistence type="inferred from homology"/>
<feature type="transmembrane region" description="Helical" evidence="9">
    <location>
        <begin position="399"/>
        <end position="419"/>
    </location>
</feature>
<dbReference type="AlphaFoldDB" id="A0A9N8HHA3"/>
<feature type="coiled-coil region" evidence="7">
    <location>
        <begin position="293"/>
        <end position="320"/>
    </location>
</feature>
<dbReference type="EMBL" id="CAICTM010000623">
    <property type="protein sequence ID" value="CAB9513971.1"/>
    <property type="molecule type" value="Genomic_DNA"/>
</dbReference>
<evidence type="ECO:0000313" key="14">
    <source>
        <dbReference type="Proteomes" id="UP001153069"/>
    </source>
</evidence>
<feature type="transmembrane region" description="Helical" evidence="9">
    <location>
        <begin position="448"/>
        <end position="471"/>
    </location>
</feature>
<keyword evidence="6 9" id="KW-0472">Membrane</keyword>
<dbReference type="Proteomes" id="UP001153069">
    <property type="component" value="Unassembled WGS sequence"/>
</dbReference>
<evidence type="ECO:0000259" key="10">
    <source>
        <dbReference type="Pfam" id="PF02714"/>
    </source>
</evidence>
<keyword evidence="4 9" id="KW-0812">Transmembrane</keyword>
<gene>
    <name evidence="13" type="ORF">SEMRO_624_G177340.1</name>
</gene>
<feature type="compositionally biased region" description="Gly residues" evidence="8">
    <location>
        <begin position="786"/>
        <end position="797"/>
    </location>
</feature>
<evidence type="ECO:0000256" key="1">
    <source>
        <dbReference type="ARBA" id="ARBA00004141"/>
    </source>
</evidence>
<keyword evidence="5 9" id="KW-1133">Transmembrane helix</keyword>
<feature type="transmembrane region" description="Helical" evidence="9">
    <location>
        <begin position="46"/>
        <end position="65"/>
    </location>
</feature>
<keyword evidence="3" id="KW-0813">Transport</keyword>
<feature type="domain" description="CSC1/OSCA1-like 7TM region" evidence="10">
    <location>
        <begin position="399"/>
        <end position="676"/>
    </location>
</feature>
<dbReference type="InterPro" id="IPR027815">
    <property type="entry name" value="CSC1/OSCA1-like_cyt"/>
</dbReference>
<evidence type="ECO:0000259" key="11">
    <source>
        <dbReference type="Pfam" id="PF13967"/>
    </source>
</evidence>
<dbReference type="InterPro" id="IPR032880">
    <property type="entry name" value="CSC1/OSCA1-like_N"/>
</dbReference>
<evidence type="ECO:0000256" key="4">
    <source>
        <dbReference type="ARBA" id="ARBA00022692"/>
    </source>
</evidence>
<evidence type="ECO:0000256" key="6">
    <source>
        <dbReference type="ARBA" id="ARBA00023136"/>
    </source>
</evidence>